<dbReference type="PANTHER" id="PTHR32507:SF8">
    <property type="entry name" value="CNH1P"/>
    <property type="match status" value="1"/>
</dbReference>
<feature type="transmembrane region" description="Helical" evidence="9">
    <location>
        <begin position="188"/>
        <end position="210"/>
    </location>
</feature>
<keyword evidence="3" id="KW-0050">Antiport</keyword>
<feature type="transmembrane region" description="Helical" evidence="9">
    <location>
        <begin position="154"/>
        <end position="176"/>
    </location>
</feature>
<organism evidence="11 12">
    <name type="scientific">Terrabacter terrae</name>
    <dbReference type="NCBI Taxonomy" id="318434"/>
    <lineage>
        <taxon>Bacteria</taxon>
        <taxon>Bacillati</taxon>
        <taxon>Actinomycetota</taxon>
        <taxon>Actinomycetes</taxon>
        <taxon>Micrococcales</taxon>
        <taxon>Intrasporangiaceae</taxon>
        <taxon>Terrabacter</taxon>
    </lineage>
</organism>
<proteinExistence type="predicted"/>
<feature type="domain" description="Cation/H+ exchanger transmembrane" evidence="10">
    <location>
        <begin position="11"/>
        <end position="386"/>
    </location>
</feature>
<dbReference type="RefSeq" id="WP_343991218.1">
    <property type="nucleotide sequence ID" value="NZ_BAAANB010000021.1"/>
</dbReference>
<keyword evidence="5 9" id="KW-1133">Transmembrane helix</keyword>
<sequence>MELGAVPLVMAAIFGWGVLSAKLERADLSAPIVFTVVGALLAVLGLIDAPAAPVTLKPLVELTLVWVLFCDAARIRVQDLRQGTGQYVRLLAVGLPLTILAGWLLAAWLLPGLGVWLALLVGAALAPTDAALGIPVVTNALVPARIRRLITVESGLNDGIATPVVMVAIAGAASAAEGLAGMEGPGGALLELAIGVAVGVAIGLGGAWLLRRARRAHWAAEDFTGIAVLALALLTYAAAVSLQGNGFVAAFCGGVAFGAVAGRRGSAELVFLEQASGLVSLLVWTAFGAIALPIIADGITLSVVLYAVLSLTLVRMVPVALASLGGGMDRDTVLFIGWFGPRGLASLVFALIALEELGTGAHEAVAVIGTTVLLSVLAHGVSAAPLSTRYGRAATRRRPDTRKTVPDLPVRGLPPRAPSTATQDAPGETPDDSPAEPG</sequence>
<feature type="region of interest" description="Disordered" evidence="8">
    <location>
        <begin position="390"/>
        <end position="438"/>
    </location>
</feature>
<keyword evidence="6" id="KW-0406">Ion transport</keyword>
<dbReference type="EMBL" id="BAAANB010000021">
    <property type="protein sequence ID" value="GAA2031745.1"/>
    <property type="molecule type" value="Genomic_DNA"/>
</dbReference>
<keyword evidence="2" id="KW-0813">Transport</keyword>
<evidence type="ECO:0000256" key="4">
    <source>
        <dbReference type="ARBA" id="ARBA00022692"/>
    </source>
</evidence>
<comment type="caution">
    <text evidence="11">The sequence shown here is derived from an EMBL/GenBank/DDBJ whole genome shotgun (WGS) entry which is preliminary data.</text>
</comment>
<evidence type="ECO:0000313" key="12">
    <source>
        <dbReference type="Proteomes" id="UP001501285"/>
    </source>
</evidence>
<name>A0ABN2U8Q7_9MICO</name>
<feature type="transmembrane region" description="Helical" evidence="9">
    <location>
        <begin position="222"/>
        <end position="240"/>
    </location>
</feature>
<keyword evidence="12" id="KW-1185">Reference proteome</keyword>
<evidence type="ECO:0000313" key="11">
    <source>
        <dbReference type="EMBL" id="GAA2031745.1"/>
    </source>
</evidence>
<accession>A0ABN2U8Q7</accession>
<evidence type="ECO:0000256" key="7">
    <source>
        <dbReference type="ARBA" id="ARBA00023136"/>
    </source>
</evidence>
<feature type="transmembrane region" description="Helical" evidence="9">
    <location>
        <begin position="366"/>
        <end position="388"/>
    </location>
</feature>
<feature type="transmembrane region" description="Helical" evidence="9">
    <location>
        <begin position="301"/>
        <end position="321"/>
    </location>
</feature>
<feature type="transmembrane region" description="Helical" evidence="9">
    <location>
        <begin position="6"/>
        <end position="23"/>
    </location>
</feature>
<protein>
    <submittedName>
        <fullName evidence="11">Cation:proton antiporter</fullName>
    </submittedName>
</protein>
<evidence type="ECO:0000256" key="1">
    <source>
        <dbReference type="ARBA" id="ARBA00004651"/>
    </source>
</evidence>
<evidence type="ECO:0000256" key="5">
    <source>
        <dbReference type="ARBA" id="ARBA00022989"/>
    </source>
</evidence>
<feature type="transmembrane region" description="Helical" evidence="9">
    <location>
        <begin position="30"/>
        <end position="47"/>
    </location>
</feature>
<keyword evidence="7 9" id="KW-0472">Membrane</keyword>
<evidence type="ECO:0000256" key="3">
    <source>
        <dbReference type="ARBA" id="ARBA00022449"/>
    </source>
</evidence>
<dbReference type="Pfam" id="PF00999">
    <property type="entry name" value="Na_H_Exchanger"/>
    <property type="match status" value="1"/>
</dbReference>
<feature type="transmembrane region" description="Helical" evidence="9">
    <location>
        <begin position="275"/>
        <end position="295"/>
    </location>
</feature>
<dbReference type="InterPro" id="IPR006153">
    <property type="entry name" value="Cation/H_exchanger_TM"/>
</dbReference>
<keyword evidence="4 9" id="KW-0812">Transmembrane</keyword>
<evidence type="ECO:0000256" key="2">
    <source>
        <dbReference type="ARBA" id="ARBA00022448"/>
    </source>
</evidence>
<evidence type="ECO:0000256" key="9">
    <source>
        <dbReference type="SAM" id="Phobius"/>
    </source>
</evidence>
<feature type="transmembrane region" description="Helical" evidence="9">
    <location>
        <begin position="333"/>
        <end position="354"/>
    </location>
</feature>
<comment type="subcellular location">
    <subcellularLocation>
        <location evidence="1">Cell membrane</location>
        <topology evidence="1">Multi-pass membrane protein</topology>
    </subcellularLocation>
</comment>
<evidence type="ECO:0000256" key="6">
    <source>
        <dbReference type="ARBA" id="ARBA00023065"/>
    </source>
</evidence>
<evidence type="ECO:0000256" key="8">
    <source>
        <dbReference type="SAM" id="MobiDB-lite"/>
    </source>
</evidence>
<feature type="transmembrane region" description="Helical" evidence="9">
    <location>
        <begin position="116"/>
        <end position="142"/>
    </location>
</feature>
<evidence type="ECO:0000259" key="10">
    <source>
        <dbReference type="Pfam" id="PF00999"/>
    </source>
</evidence>
<feature type="transmembrane region" description="Helical" evidence="9">
    <location>
        <begin position="59"/>
        <end position="75"/>
    </location>
</feature>
<feature type="compositionally biased region" description="Acidic residues" evidence="8">
    <location>
        <begin position="429"/>
        <end position="438"/>
    </location>
</feature>
<feature type="transmembrane region" description="Helical" evidence="9">
    <location>
        <begin position="246"/>
        <end position="263"/>
    </location>
</feature>
<dbReference type="Proteomes" id="UP001501285">
    <property type="component" value="Unassembled WGS sequence"/>
</dbReference>
<feature type="transmembrane region" description="Helical" evidence="9">
    <location>
        <begin position="87"/>
        <end position="110"/>
    </location>
</feature>
<reference evidence="11 12" key="1">
    <citation type="journal article" date="2019" name="Int. J. Syst. Evol. Microbiol.">
        <title>The Global Catalogue of Microorganisms (GCM) 10K type strain sequencing project: providing services to taxonomists for standard genome sequencing and annotation.</title>
        <authorList>
            <consortium name="The Broad Institute Genomics Platform"/>
            <consortium name="The Broad Institute Genome Sequencing Center for Infectious Disease"/>
            <person name="Wu L."/>
            <person name="Ma J."/>
        </authorList>
    </citation>
    <scope>NUCLEOTIDE SEQUENCE [LARGE SCALE GENOMIC DNA]</scope>
    <source>
        <strain evidence="11 12">JCM 14283</strain>
    </source>
</reference>
<gene>
    <name evidence="11" type="ORF">GCM10009740_22110</name>
</gene>
<dbReference type="PANTHER" id="PTHR32507">
    <property type="entry name" value="NA(+)/H(+) ANTIPORTER 1"/>
    <property type="match status" value="1"/>
</dbReference>